<name>A0A1T4NF45_VIBCI</name>
<organism evidence="1 2">
    <name type="scientific">Vibrio cincinnatiensis DSM 19608</name>
    <dbReference type="NCBI Taxonomy" id="1123491"/>
    <lineage>
        <taxon>Bacteria</taxon>
        <taxon>Pseudomonadati</taxon>
        <taxon>Pseudomonadota</taxon>
        <taxon>Gammaproteobacteria</taxon>
        <taxon>Vibrionales</taxon>
        <taxon>Vibrionaceae</taxon>
        <taxon>Vibrio</taxon>
    </lineage>
</organism>
<dbReference type="AlphaFoldDB" id="A0A1T4NF45"/>
<dbReference type="EMBL" id="FUXB01000005">
    <property type="protein sequence ID" value="SJZ77834.1"/>
    <property type="molecule type" value="Genomic_DNA"/>
</dbReference>
<dbReference type="OrthoDB" id="9949747at2"/>
<keyword evidence="2" id="KW-1185">Reference proteome</keyword>
<gene>
    <name evidence="1" type="ORF">SAMN02745782_01350</name>
</gene>
<dbReference type="Proteomes" id="UP000190834">
    <property type="component" value="Unassembled WGS sequence"/>
</dbReference>
<proteinExistence type="predicted"/>
<accession>A0A1T4NF45</accession>
<dbReference type="RefSeq" id="WP_078925747.1">
    <property type="nucleotide sequence ID" value="NZ_FUXB01000005.1"/>
</dbReference>
<reference evidence="2" key="1">
    <citation type="submission" date="2017-02" db="EMBL/GenBank/DDBJ databases">
        <authorList>
            <person name="Varghese N."/>
            <person name="Submissions S."/>
        </authorList>
    </citation>
    <scope>NUCLEOTIDE SEQUENCE [LARGE SCALE GENOMIC DNA]</scope>
    <source>
        <strain evidence="2">DSM 19608</strain>
    </source>
</reference>
<dbReference type="GeneID" id="70584175"/>
<protein>
    <submittedName>
        <fullName evidence="1">Uncharacterized protein</fullName>
    </submittedName>
</protein>
<evidence type="ECO:0000313" key="2">
    <source>
        <dbReference type="Proteomes" id="UP000190834"/>
    </source>
</evidence>
<evidence type="ECO:0000313" key="1">
    <source>
        <dbReference type="EMBL" id="SJZ77834.1"/>
    </source>
</evidence>
<sequence>MNLHRTLLILTTTVSASSLAHPVVETLSTQLITQQLPTEHIEQQLDEWYQIELKQLDRHAQRLSDRIPIDERRKMARASLEQEYQSLKLKLIP</sequence>